<evidence type="ECO:0000256" key="14">
    <source>
        <dbReference type="ARBA" id="ARBA00038442"/>
    </source>
</evidence>
<evidence type="ECO:0000256" key="11">
    <source>
        <dbReference type="ARBA" id="ARBA00023157"/>
    </source>
</evidence>
<evidence type="ECO:0000256" key="7">
    <source>
        <dbReference type="ARBA" id="ARBA00022970"/>
    </source>
</evidence>
<dbReference type="GO" id="GO:0046872">
    <property type="term" value="F:metal ion binding"/>
    <property type="evidence" value="ECO:0007669"/>
    <property type="project" value="UniProtKB-KW"/>
</dbReference>
<dbReference type="GO" id="GO:0015179">
    <property type="term" value="F:L-amino acid transmembrane transporter activity"/>
    <property type="evidence" value="ECO:0007669"/>
    <property type="project" value="TreeGrafter"/>
</dbReference>
<keyword evidence="9" id="KW-0915">Sodium</keyword>
<feature type="transmembrane region" description="Helical" evidence="15">
    <location>
        <begin position="290"/>
        <end position="305"/>
    </location>
</feature>
<keyword evidence="7" id="KW-0029">Amino-acid transport</keyword>
<keyword evidence="5" id="KW-0479">Metal-binding</keyword>
<dbReference type="OrthoDB" id="294730at2759"/>
<feature type="transmembrane region" description="Helical" evidence="15">
    <location>
        <begin position="432"/>
        <end position="454"/>
    </location>
</feature>
<keyword evidence="3" id="KW-0813">Transport</keyword>
<proteinExistence type="inferred from homology"/>
<dbReference type="GO" id="GO:0031902">
    <property type="term" value="C:late endosome membrane"/>
    <property type="evidence" value="ECO:0007669"/>
    <property type="project" value="UniProtKB-SubCell"/>
</dbReference>
<feature type="transmembrane region" description="Helical" evidence="15">
    <location>
        <begin position="130"/>
        <end position="151"/>
    </location>
</feature>
<evidence type="ECO:0000256" key="1">
    <source>
        <dbReference type="ARBA" id="ARBA00004107"/>
    </source>
</evidence>
<gene>
    <name evidence="17" type="ORF">HOLleu_13807</name>
</gene>
<reference evidence="17" key="1">
    <citation type="submission" date="2021-10" db="EMBL/GenBank/DDBJ databases">
        <title>Tropical sea cucumber genome reveals ecological adaptation and Cuvierian tubules defense mechanism.</title>
        <authorList>
            <person name="Chen T."/>
        </authorList>
    </citation>
    <scope>NUCLEOTIDE SEQUENCE</scope>
    <source>
        <strain evidence="17">Nanhai2018</strain>
        <tissue evidence="17">Muscle</tissue>
    </source>
</reference>
<feature type="transmembrane region" description="Helical" evidence="15">
    <location>
        <begin position="157"/>
        <end position="176"/>
    </location>
</feature>
<feature type="transmembrane region" description="Helical" evidence="15">
    <location>
        <begin position="208"/>
        <end position="228"/>
    </location>
</feature>
<feature type="transmembrane region" description="Helical" evidence="15">
    <location>
        <begin position="317"/>
        <end position="338"/>
    </location>
</feature>
<evidence type="ECO:0000313" key="17">
    <source>
        <dbReference type="EMBL" id="KAJ8039714.1"/>
    </source>
</evidence>
<comment type="subcellular location">
    <subcellularLocation>
        <location evidence="1">Late endosome membrane</location>
        <topology evidence="1">Multi-pass membrane protein</topology>
    </subcellularLocation>
    <subcellularLocation>
        <location evidence="2">Lysosome membrane</location>
        <topology evidence="2">Multi-pass membrane protein</topology>
    </subcellularLocation>
</comment>
<evidence type="ECO:0000256" key="4">
    <source>
        <dbReference type="ARBA" id="ARBA00022692"/>
    </source>
</evidence>
<dbReference type="Pfam" id="PF01490">
    <property type="entry name" value="Aa_trans"/>
    <property type="match status" value="1"/>
</dbReference>
<protein>
    <submittedName>
        <fullName evidence="17">Sodium-coupled neutral amino acid transporter 9-like</fullName>
    </submittedName>
</protein>
<name>A0A9Q1C7T1_HOLLE</name>
<evidence type="ECO:0000256" key="15">
    <source>
        <dbReference type="SAM" id="Phobius"/>
    </source>
</evidence>
<keyword evidence="10 15" id="KW-0472">Membrane</keyword>
<feature type="transmembrane region" description="Helical" evidence="15">
    <location>
        <begin position="401"/>
        <end position="426"/>
    </location>
</feature>
<feature type="transmembrane region" description="Helical" evidence="15">
    <location>
        <begin position="358"/>
        <end position="380"/>
    </location>
</feature>
<dbReference type="Proteomes" id="UP001152320">
    <property type="component" value="Chromosome 6"/>
</dbReference>
<evidence type="ECO:0000256" key="13">
    <source>
        <dbReference type="ARBA" id="ARBA00023228"/>
    </source>
</evidence>
<evidence type="ECO:0000256" key="6">
    <source>
        <dbReference type="ARBA" id="ARBA00022753"/>
    </source>
</evidence>
<evidence type="ECO:0000256" key="3">
    <source>
        <dbReference type="ARBA" id="ARBA00022448"/>
    </source>
</evidence>
<comment type="similarity">
    <text evidence="14">Belongs to the amino acid/polyamine transporter 2 family. SLC38A9 subfamily.</text>
</comment>
<sequence>MSGNGACTTTPPVEGQLINDQEQVVNYLSSDVEQKTEPQIENELVQTKKRRKPFHYSSIPTYINNDGTVQTPVDVHTAATYNRYRYYSRLGHPQDNTLAIPDHVLPSYIFSVNVPFIASMRDREGKQSSLITIFSIWNTMMGTSLLSMPWAIHQAGFAMGIFFLISMAGITLYTCYRVVQSVSKQAGQSGMVEFSDVCRLYLGKWGEFISILFSLVALLGAMVVYWVLMSNFLYSTVAFIYGEIKHEINENTSDVLCDVSWSRVIPVNESFDNSNNENSTFDSVWNKTDTVPFFLLFLVVPLINFKSPTFFTKFNALGTLSVAFLLTFVTIKAVNWGFNIDFADAHSESYIKLFSWNFPAFTGLLSLSYFIHNAVASIMRAQRHPENNVGCSSWDNHPCKLLFCILALVSASLPSSCFLFLSVYFVEFGRDMTIAYLLVAATYTFVGLVFYVTFPHFKTCMKDHGVIHVLCLNFILLTVCVLFAVFLPSIGVIIRFSGAFCGLAYIFTLPCLVYMADLKEQGKLRWYHIAIHGVIMVLGVINLIAQFVILFFE</sequence>
<keyword evidence="4 15" id="KW-0812">Transmembrane</keyword>
<feature type="transmembrane region" description="Helical" evidence="15">
    <location>
        <begin position="526"/>
        <end position="552"/>
    </location>
</feature>
<evidence type="ECO:0000256" key="12">
    <source>
        <dbReference type="ARBA" id="ARBA00023180"/>
    </source>
</evidence>
<accession>A0A9Q1C7T1</accession>
<dbReference type="AlphaFoldDB" id="A0A9Q1C7T1"/>
<keyword evidence="13" id="KW-0458">Lysosome</keyword>
<evidence type="ECO:0000256" key="2">
    <source>
        <dbReference type="ARBA" id="ARBA00004155"/>
    </source>
</evidence>
<feature type="transmembrane region" description="Helical" evidence="15">
    <location>
        <begin position="466"/>
        <end position="487"/>
    </location>
</feature>
<evidence type="ECO:0000256" key="10">
    <source>
        <dbReference type="ARBA" id="ARBA00023136"/>
    </source>
</evidence>
<evidence type="ECO:0000256" key="9">
    <source>
        <dbReference type="ARBA" id="ARBA00023053"/>
    </source>
</evidence>
<evidence type="ECO:0000259" key="16">
    <source>
        <dbReference type="Pfam" id="PF01490"/>
    </source>
</evidence>
<dbReference type="EMBL" id="JAIZAY010000006">
    <property type="protein sequence ID" value="KAJ8039714.1"/>
    <property type="molecule type" value="Genomic_DNA"/>
</dbReference>
<organism evidence="17 18">
    <name type="scientific">Holothuria leucospilota</name>
    <name type="common">Black long sea cucumber</name>
    <name type="synonym">Mertensiothuria leucospilota</name>
    <dbReference type="NCBI Taxonomy" id="206669"/>
    <lineage>
        <taxon>Eukaryota</taxon>
        <taxon>Metazoa</taxon>
        <taxon>Echinodermata</taxon>
        <taxon>Eleutherozoa</taxon>
        <taxon>Echinozoa</taxon>
        <taxon>Holothuroidea</taxon>
        <taxon>Aspidochirotacea</taxon>
        <taxon>Aspidochirotida</taxon>
        <taxon>Holothuriidae</taxon>
        <taxon>Holothuria</taxon>
    </lineage>
</organism>
<feature type="transmembrane region" description="Helical" evidence="15">
    <location>
        <begin position="493"/>
        <end position="514"/>
    </location>
</feature>
<evidence type="ECO:0000256" key="8">
    <source>
        <dbReference type="ARBA" id="ARBA00022989"/>
    </source>
</evidence>
<comment type="caution">
    <text evidence="17">The sequence shown here is derived from an EMBL/GenBank/DDBJ whole genome shotgun (WGS) entry which is preliminary data.</text>
</comment>
<keyword evidence="11" id="KW-1015">Disulfide bond</keyword>
<feature type="domain" description="Amino acid transporter transmembrane" evidence="16">
    <location>
        <begin position="126"/>
        <end position="408"/>
    </location>
</feature>
<keyword evidence="6" id="KW-0967">Endosome</keyword>
<keyword evidence="8 15" id="KW-1133">Transmembrane helix</keyword>
<keyword evidence="12" id="KW-0325">Glycoprotein</keyword>
<dbReference type="PANTHER" id="PTHR22950:SF244">
    <property type="entry name" value="NEUTRAL AMINO ACID TRANSPORTER 9"/>
    <property type="match status" value="1"/>
</dbReference>
<dbReference type="PANTHER" id="PTHR22950">
    <property type="entry name" value="AMINO ACID TRANSPORTER"/>
    <property type="match status" value="1"/>
</dbReference>
<evidence type="ECO:0000256" key="5">
    <source>
        <dbReference type="ARBA" id="ARBA00022723"/>
    </source>
</evidence>
<keyword evidence="18" id="KW-1185">Reference proteome</keyword>
<evidence type="ECO:0000313" key="18">
    <source>
        <dbReference type="Proteomes" id="UP001152320"/>
    </source>
</evidence>
<dbReference type="GO" id="GO:0005765">
    <property type="term" value="C:lysosomal membrane"/>
    <property type="evidence" value="ECO:0007669"/>
    <property type="project" value="UniProtKB-SubCell"/>
</dbReference>
<dbReference type="InterPro" id="IPR013057">
    <property type="entry name" value="AA_transpt_TM"/>
</dbReference>